<keyword evidence="4" id="KW-1185">Reference proteome</keyword>
<proteinExistence type="inferred from homology"/>
<feature type="domain" description="FAM65 N-terminal" evidence="3">
    <location>
        <begin position="66"/>
        <end position="315"/>
    </location>
</feature>
<dbReference type="PANTHER" id="PTHR15829">
    <property type="entry name" value="PROTEIN KINASE PKN/PRK1, EFFECTOR"/>
    <property type="match status" value="1"/>
</dbReference>
<accession>A0A0K0DL09</accession>
<organism evidence="4 5">
    <name type="scientific">Angiostrongylus cantonensis</name>
    <name type="common">Rat lungworm</name>
    <dbReference type="NCBI Taxonomy" id="6313"/>
    <lineage>
        <taxon>Eukaryota</taxon>
        <taxon>Metazoa</taxon>
        <taxon>Ecdysozoa</taxon>
        <taxon>Nematoda</taxon>
        <taxon>Chromadorea</taxon>
        <taxon>Rhabditida</taxon>
        <taxon>Rhabditina</taxon>
        <taxon>Rhabditomorpha</taxon>
        <taxon>Strongyloidea</taxon>
        <taxon>Metastrongylidae</taxon>
        <taxon>Angiostrongylus</taxon>
    </lineage>
</organism>
<evidence type="ECO:0000313" key="5">
    <source>
        <dbReference type="WBParaSite" id="ACAC_0001224101-mRNA-1"/>
    </source>
</evidence>
<reference evidence="4" key="1">
    <citation type="submission" date="2012-09" db="EMBL/GenBank/DDBJ databases">
        <authorList>
            <person name="Martin A.A."/>
        </authorList>
    </citation>
    <scope>NUCLEOTIDE SEQUENCE</scope>
</reference>
<dbReference type="PANTHER" id="PTHR15829:SF13">
    <property type="entry name" value="FAM65 N-TERMINAL DOMAIN-CONTAINING PROTEIN"/>
    <property type="match status" value="1"/>
</dbReference>
<dbReference type="STRING" id="6313.A0A0K0DL09"/>
<keyword evidence="2" id="KW-0175">Coiled coil</keyword>
<evidence type="ECO:0000256" key="2">
    <source>
        <dbReference type="SAM" id="Coils"/>
    </source>
</evidence>
<dbReference type="InterPro" id="IPR026136">
    <property type="entry name" value="RIPOR3"/>
</dbReference>
<reference evidence="5" key="2">
    <citation type="submission" date="2017-02" db="UniProtKB">
        <authorList>
            <consortium name="WormBaseParasite"/>
        </authorList>
    </citation>
    <scope>IDENTIFICATION</scope>
</reference>
<protein>
    <submittedName>
        <fullName evidence="5">PL48 domain-containing protein</fullName>
    </submittedName>
</protein>
<evidence type="ECO:0000313" key="4">
    <source>
        <dbReference type="Proteomes" id="UP000035642"/>
    </source>
</evidence>
<evidence type="ECO:0000256" key="1">
    <source>
        <dbReference type="ARBA" id="ARBA00005744"/>
    </source>
</evidence>
<comment type="similarity">
    <text evidence="1">Belongs to the RIPOR family.</text>
</comment>
<dbReference type="InterPro" id="IPR031780">
    <property type="entry name" value="FAM65_N"/>
</dbReference>
<dbReference type="Proteomes" id="UP000035642">
    <property type="component" value="Unassembled WGS sequence"/>
</dbReference>
<feature type="coiled-coil region" evidence="2">
    <location>
        <begin position="107"/>
        <end position="159"/>
    </location>
</feature>
<dbReference type="WBParaSite" id="ACAC_0001224101-mRNA-1">
    <property type="protein sequence ID" value="ACAC_0001224101-mRNA-1"/>
    <property type="gene ID" value="ACAC_0001224101"/>
</dbReference>
<dbReference type="AlphaFoldDB" id="A0A0K0DL09"/>
<sequence length="316" mass="35907">MELDRNRTNSTSLMKIMLQKFYGEIHNSCDMLLLSLLSQVFLVDDDPEDVVCDSPRSAGYCHSVTTKRLESEKRNIVKSLAMAPSGGSRKRTDMIFEALSRGFKSFIMHYSNEVQRLRDELKAADSTMIKSINDELFRAEETLQLYESHNQRLAKLYEKYCNSAYTNLKAKSSSFTDLRAAFSGKTVDRAAATVEMELQNVMGRIVVDIKAVAGFARLAAGDVFEVTIRHGNQKWRTRGRTQADRTQKWDKSQAILVCQPHANIEVKVAEVRVFKTKLLSERSFEPCDLFSSEPQLVTVNLNQIGTIKLQLVVTWM</sequence>
<evidence type="ECO:0000259" key="3">
    <source>
        <dbReference type="Pfam" id="PF15903"/>
    </source>
</evidence>
<dbReference type="Pfam" id="PF15903">
    <property type="entry name" value="PL48"/>
    <property type="match status" value="1"/>
</dbReference>
<name>A0A0K0DL09_ANGCA</name>